<gene>
    <name evidence="2" type="ORF">H5410_024329</name>
</gene>
<evidence type="ECO:0000313" key="3">
    <source>
        <dbReference type="Proteomes" id="UP000824120"/>
    </source>
</evidence>
<evidence type="ECO:0000256" key="1">
    <source>
        <dbReference type="SAM" id="MobiDB-lite"/>
    </source>
</evidence>
<sequence>MERQAYKDMNQMGSQTAFYLGSLSGNSKFLIKWLFIHLAGHERSCSNSGESHEEEHTYVSKMLFS</sequence>
<name>A0A9J5ZLP3_SOLCO</name>
<proteinExistence type="predicted"/>
<dbReference type="Proteomes" id="UP000824120">
    <property type="component" value="Chromosome 4"/>
</dbReference>
<protein>
    <submittedName>
        <fullName evidence="2">Uncharacterized protein</fullName>
    </submittedName>
</protein>
<dbReference type="EMBL" id="JACXVP010000004">
    <property type="protein sequence ID" value="KAG5613048.1"/>
    <property type="molecule type" value="Genomic_DNA"/>
</dbReference>
<feature type="region of interest" description="Disordered" evidence="1">
    <location>
        <begin position="43"/>
        <end position="65"/>
    </location>
</feature>
<evidence type="ECO:0000313" key="2">
    <source>
        <dbReference type="EMBL" id="KAG5613048.1"/>
    </source>
</evidence>
<reference evidence="2 3" key="1">
    <citation type="submission" date="2020-09" db="EMBL/GenBank/DDBJ databases">
        <title>De no assembly of potato wild relative species, Solanum commersonii.</title>
        <authorList>
            <person name="Cho K."/>
        </authorList>
    </citation>
    <scope>NUCLEOTIDE SEQUENCE [LARGE SCALE GENOMIC DNA]</scope>
    <source>
        <strain evidence="2">LZ3.2</strain>
        <tissue evidence="2">Leaf</tissue>
    </source>
</reference>
<organism evidence="2 3">
    <name type="scientific">Solanum commersonii</name>
    <name type="common">Commerson's wild potato</name>
    <name type="synonym">Commerson's nightshade</name>
    <dbReference type="NCBI Taxonomy" id="4109"/>
    <lineage>
        <taxon>Eukaryota</taxon>
        <taxon>Viridiplantae</taxon>
        <taxon>Streptophyta</taxon>
        <taxon>Embryophyta</taxon>
        <taxon>Tracheophyta</taxon>
        <taxon>Spermatophyta</taxon>
        <taxon>Magnoliopsida</taxon>
        <taxon>eudicotyledons</taxon>
        <taxon>Gunneridae</taxon>
        <taxon>Pentapetalae</taxon>
        <taxon>asterids</taxon>
        <taxon>lamiids</taxon>
        <taxon>Solanales</taxon>
        <taxon>Solanaceae</taxon>
        <taxon>Solanoideae</taxon>
        <taxon>Solaneae</taxon>
        <taxon>Solanum</taxon>
    </lineage>
</organism>
<accession>A0A9J5ZLP3</accession>
<comment type="caution">
    <text evidence="2">The sequence shown here is derived from an EMBL/GenBank/DDBJ whole genome shotgun (WGS) entry which is preliminary data.</text>
</comment>
<feature type="compositionally biased region" description="Basic and acidic residues" evidence="1">
    <location>
        <begin position="43"/>
        <end position="58"/>
    </location>
</feature>
<keyword evidence="3" id="KW-1185">Reference proteome</keyword>
<dbReference type="AlphaFoldDB" id="A0A9J5ZLP3"/>